<feature type="transmembrane region" description="Helical" evidence="1">
    <location>
        <begin position="145"/>
        <end position="166"/>
    </location>
</feature>
<dbReference type="Proteomes" id="UP000053647">
    <property type="component" value="Unassembled WGS sequence"/>
</dbReference>
<dbReference type="EMBL" id="KN821436">
    <property type="protein sequence ID" value="KIJ04879.1"/>
    <property type="molecule type" value="Genomic_DNA"/>
</dbReference>
<feature type="transmembrane region" description="Helical" evidence="1">
    <location>
        <begin position="103"/>
        <end position="124"/>
    </location>
</feature>
<organism evidence="2 3">
    <name type="scientific">Paxillus involutus ATCC 200175</name>
    <dbReference type="NCBI Taxonomy" id="664439"/>
    <lineage>
        <taxon>Eukaryota</taxon>
        <taxon>Fungi</taxon>
        <taxon>Dikarya</taxon>
        <taxon>Basidiomycota</taxon>
        <taxon>Agaricomycotina</taxon>
        <taxon>Agaricomycetes</taxon>
        <taxon>Agaricomycetidae</taxon>
        <taxon>Boletales</taxon>
        <taxon>Paxilineae</taxon>
        <taxon>Paxillaceae</taxon>
        <taxon>Paxillus</taxon>
    </lineage>
</organism>
<dbReference type="OrthoDB" id="2678003at2759"/>
<evidence type="ECO:0000313" key="3">
    <source>
        <dbReference type="Proteomes" id="UP000053647"/>
    </source>
</evidence>
<reference evidence="3" key="2">
    <citation type="submission" date="2015-01" db="EMBL/GenBank/DDBJ databases">
        <title>Evolutionary Origins and Diversification of the Mycorrhizal Mutualists.</title>
        <authorList>
            <consortium name="DOE Joint Genome Institute"/>
            <consortium name="Mycorrhizal Genomics Consortium"/>
            <person name="Kohler A."/>
            <person name="Kuo A."/>
            <person name="Nagy L.G."/>
            <person name="Floudas D."/>
            <person name="Copeland A."/>
            <person name="Barry K.W."/>
            <person name="Cichocki N."/>
            <person name="Veneault-Fourrey C."/>
            <person name="LaButti K."/>
            <person name="Lindquist E.A."/>
            <person name="Lipzen A."/>
            <person name="Lundell T."/>
            <person name="Morin E."/>
            <person name="Murat C."/>
            <person name="Riley R."/>
            <person name="Ohm R."/>
            <person name="Sun H."/>
            <person name="Tunlid A."/>
            <person name="Henrissat B."/>
            <person name="Grigoriev I.V."/>
            <person name="Hibbett D.S."/>
            <person name="Martin F."/>
        </authorList>
    </citation>
    <scope>NUCLEOTIDE SEQUENCE [LARGE SCALE GENOMIC DNA]</scope>
    <source>
        <strain evidence="3">ATCC 200175</strain>
    </source>
</reference>
<keyword evidence="1" id="KW-0472">Membrane</keyword>
<dbReference type="HOGENOM" id="CLU_093237_0_0_1"/>
<evidence type="ECO:0000313" key="2">
    <source>
        <dbReference type="EMBL" id="KIJ04879.1"/>
    </source>
</evidence>
<reference evidence="2 3" key="1">
    <citation type="submission" date="2014-06" db="EMBL/GenBank/DDBJ databases">
        <authorList>
            <consortium name="DOE Joint Genome Institute"/>
            <person name="Kuo A."/>
            <person name="Kohler A."/>
            <person name="Nagy L.G."/>
            <person name="Floudas D."/>
            <person name="Copeland A."/>
            <person name="Barry K.W."/>
            <person name="Cichocki N."/>
            <person name="Veneault-Fourrey C."/>
            <person name="LaButti K."/>
            <person name="Lindquist E.A."/>
            <person name="Lipzen A."/>
            <person name="Lundell T."/>
            <person name="Morin E."/>
            <person name="Murat C."/>
            <person name="Sun H."/>
            <person name="Tunlid A."/>
            <person name="Henrissat B."/>
            <person name="Grigoriev I.V."/>
            <person name="Hibbett D.S."/>
            <person name="Martin F."/>
            <person name="Nordberg H.P."/>
            <person name="Cantor M.N."/>
            <person name="Hua S.X."/>
        </authorList>
    </citation>
    <scope>NUCLEOTIDE SEQUENCE [LARGE SCALE GENOMIC DNA]</scope>
    <source>
        <strain evidence="2 3">ATCC 200175</strain>
    </source>
</reference>
<keyword evidence="1" id="KW-1133">Transmembrane helix</keyword>
<protein>
    <submittedName>
        <fullName evidence="2">Uncharacterized protein</fullName>
    </submittedName>
</protein>
<accession>A0A0C9SLR4</accession>
<keyword evidence="3" id="KW-1185">Reference proteome</keyword>
<gene>
    <name evidence="2" type="ORF">PAXINDRAFT_103984</name>
</gene>
<keyword evidence="1" id="KW-0812">Transmembrane</keyword>
<name>A0A0C9SLR4_PAXIN</name>
<feature type="transmembrane region" description="Helical" evidence="1">
    <location>
        <begin position="186"/>
        <end position="214"/>
    </location>
</feature>
<evidence type="ECO:0000256" key="1">
    <source>
        <dbReference type="SAM" id="Phobius"/>
    </source>
</evidence>
<feature type="transmembrane region" description="Helical" evidence="1">
    <location>
        <begin position="64"/>
        <end position="91"/>
    </location>
</feature>
<dbReference type="AlphaFoldDB" id="A0A0C9SLR4"/>
<proteinExistence type="predicted"/>
<sequence length="259" mass="28652">MGNIPLVPFNTSPSDSQPADFCDLEDGEYFETLSVEDRSQLPLDELSKKERRRRRRRRRRIRRVIRAILFVIRAVIMGIILSPLCALVGQAVLHARHLPGYDAYLPLSMAVGAAGGGPVFAMGFTFHRNVTSQERIFLRKNKILLALDQIASFAILIQVIGGALVAGACALGVRMLRHVLPQSMDALHAACAGMVGYFILMSLLIVIITVVFAWHDLHDIVLLWAKRWKDARHTSATVTPIIPLQHATCQSGEPSTVSP</sequence>